<keyword evidence="3" id="KW-1185">Reference proteome</keyword>
<evidence type="ECO:0000313" key="2">
    <source>
        <dbReference type="EMBL" id="KAG2619269.1"/>
    </source>
</evidence>
<dbReference type="EMBL" id="CM029042">
    <property type="protein sequence ID" value="KAG2619269.1"/>
    <property type="molecule type" value="Genomic_DNA"/>
</dbReference>
<evidence type="ECO:0000259" key="1">
    <source>
        <dbReference type="Pfam" id="PF25071"/>
    </source>
</evidence>
<reference evidence="2" key="1">
    <citation type="submission" date="2020-05" db="EMBL/GenBank/DDBJ databases">
        <title>WGS assembly of Panicum virgatum.</title>
        <authorList>
            <person name="Lovell J.T."/>
            <person name="Jenkins J."/>
            <person name="Shu S."/>
            <person name="Juenger T.E."/>
            <person name="Schmutz J."/>
        </authorList>
    </citation>
    <scope>NUCLEOTIDE SEQUENCE</scope>
    <source>
        <strain evidence="2">AP13</strain>
    </source>
</reference>
<evidence type="ECO:0000313" key="3">
    <source>
        <dbReference type="Proteomes" id="UP000823388"/>
    </source>
</evidence>
<dbReference type="Proteomes" id="UP000823388">
    <property type="component" value="Chromosome 3N"/>
</dbReference>
<organism evidence="2 3">
    <name type="scientific">Panicum virgatum</name>
    <name type="common">Blackwell switchgrass</name>
    <dbReference type="NCBI Taxonomy" id="38727"/>
    <lineage>
        <taxon>Eukaryota</taxon>
        <taxon>Viridiplantae</taxon>
        <taxon>Streptophyta</taxon>
        <taxon>Embryophyta</taxon>
        <taxon>Tracheophyta</taxon>
        <taxon>Spermatophyta</taxon>
        <taxon>Magnoliopsida</taxon>
        <taxon>Liliopsida</taxon>
        <taxon>Poales</taxon>
        <taxon>Poaceae</taxon>
        <taxon>PACMAD clade</taxon>
        <taxon>Panicoideae</taxon>
        <taxon>Panicodae</taxon>
        <taxon>Paniceae</taxon>
        <taxon>Panicinae</taxon>
        <taxon>Panicum</taxon>
        <taxon>Panicum sect. Hiantes</taxon>
    </lineage>
</organism>
<protein>
    <recommendedName>
        <fullName evidence="1">DUF7795 domain-containing protein</fullName>
    </recommendedName>
</protein>
<sequence>MPEASAILDVTALPPPPAAVGEERTCHVVFVEFMTKVAWFEELAESGERLLVRFRQELEYFRSPRNPKESDVISQIVKSNCTGRMRSYLEAGCRLHCQNISNTNQLDSCEDGL</sequence>
<dbReference type="InterPro" id="IPR056697">
    <property type="entry name" value="DUF7795"/>
</dbReference>
<dbReference type="PANTHER" id="PTHR35305:SF2">
    <property type="entry name" value="FAD-BINDING PROTEIN"/>
    <property type="match status" value="1"/>
</dbReference>
<feature type="domain" description="DUF7795" evidence="1">
    <location>
        <begin position="24"/>
        <end position="113"/>
    </location>
</feature>
<accession>A0A8T0UFM4</accession>
<gene>
    <name evidence="2" type="ORF">PVAP13_3NG140897</name>
</gene>
<proteinExistence type="predicted"/>
<dbReference type="Pfam" id="PF25071">
    <property type="entry name" value="DUF7795"/>
    <property type="match status" value="1"/>
</dbReference>
<comment type="caution">
    <text evidence="2">The sequence shown here is derived from an EMBL/GenBank/DDBJ whole genome shotgun (WGS) entry which is preliminary data.</text>
</comment>
<dbReference type="AlphaFoldDB" id="A0A8T0UFM4"/>
<dbReference type="PANTHER" id="PTHR35305">
    <property type="entry name" value="FAD-BINDING PROTEIN"/>
    <property type="match status" value="1"/>
</dbReference>
<name>A0A8T0UFM4_PANVG</name>